<accession>A0ABN2DP61</accession>
<protein>
    <recommendedName>
        <fullName evidence="1">Orc1-like AAA ATPase domain-containing protein</fullName>
    </recommendedName>
</protein>
<evidence type="ECO:0000259" key="1">
    <source>
        <dbReference type="Pfam" id="PF13191"/>
    </source>
</evidence>
<feature type="domain" description="Orc1-like AAA ATPase" evidence="1">
    <location>
        <begin position="23"/>
        <end position="74"/>
    </location>
</feature>
<dbReference type="InterPro" id="IPR027417">
    <property type="entry name" value="P-loop_NTPase"/>
</dbReference>
<dbReference type="Proteomes" id="UP001500393">
    <property type="component" value="Unassembled WGS sequence"/>
</dbReference>
<name>A0ABN2DP61_9ACTN</name>
<sequence length="103" mass="10842">MTGRHGSPAETLGGLLTAGRRQRFVGRVAELDLFRAALDADEPGFRVLFVHGPGGVGKSTLLDEYAAVAGDAGFCVVRVDGRDVPGTPGRAGCCCWGTRRARR</sequence>
<evidence type="ECO:0000313" key="2">
    <source>
        <dbReference type="EMBL" id="GAA1579996.1"/>
    </source>
</evidence>
<evidence type="ECO:0000313" key="3">
    <source>
        <dbReference type="Proteomes" id="UP001500393"/>
    </source>
</evidence>
<dbReference type="Gene3D" id="3.40.50.300">
    <property type="entry name" value="P-loop containing nucleotide triphosphate hydrolases"/>
    <property type="match status" value="1"/>
</dbReference>
<dbReference type="Pfam" id="PF13191">
    <property type="entry name" value="AAA_16"/>
    <property type="match status" value="1"/>
</dbReference>
<proteinExistence type="predicted"/>
<dbReference type="InterPro" id="IPR041664">
    <property type="entry name" value="AAA_16"/>
</dbReference>
<dbReference type="EMBL" id="BAAAOS010000020">
    <property type="protein sequence ID" value="GAA1579996.1"/>
    <property type="molecule type" value="Genomic_DNA"/>
</dbReference>
<reference evidence="2 3" key="1">
    <citation type="journal article" date="2019" name="Int. J. Syst. Evol. Microbiol.">
        <title>The Global Catalogue of Microorganisms (GCM) 10K type strain sequencing project: providing services to taxonomists for standard genome sequencing and annotation.</title>
        <authorList>
            <consortium name="The Broad Institute Genomics Platform"/>
            <consortium name="The Broad Institute Genome Sequencing Center for Infectious Disease"/>
            <person name="Wu L."/>
            <person name="Ma J."/>
        </authorList>
    </citation>
    <scope>NUCLEOTIDE SEQUENCE [LARGE SCALE GENOMIC DNA]</scope>
    <source>
        <strain evidence="2 3">JCM 14969</strain>
    </source>
</reference>
<dbReference type="SUPFAM" id="SSF52540">
    <property type="entry name" value="P-loop containing nucleoside triphosphate hydrolases"/>
    <property type="match status" value="1"/>
</dbReference>
<keyword evidence="3" id="KW-1185">Reference proteome</keyword>
<organism evidence="2 3">
    <name type="scientific">Kribbella sancticallisti</name>
    <dbReference type="NCBI Taxonomy" id="460087"/>
    <lineage>
        <taxon>Bacteria</taxon>
        <taxon>Bacillati</taxon>
        <taxon>Actinomycetota</taxon>
        <taxon>Actinomycetes</taxon>
        <taxon>Propionibacteriales</taxon>
        <taxon>Kribbellaceae</taxon>
        <taxon>Kribbella</taxon>
    </lineage>
</organism>
<dbReference type="RefSeq" id="WP_425554453.1">
    <property type="nucleotide sequence ID" value="NZ_BAAAOS010000020.1"/>
</dbReference>
<gene>
    <name evidence="2" type="ORF">GCM10009789_37220</name>
</gene>
<comment type="caution">
    <text evidence="2">The sequence shown here is derived from an EMBL/GenBank/DDBJ whole genome shotgun (WGS) entry which is preliminary data.</text>
</comment>